<dbReference type="Pfam" id="PF13847">
    <property type="entry name" value="Methyltransf_31"/>
    <property type="match status" value="1"/>
</dbReference>
<evidence type="ECO:0000313" key="10">
    <source>
        <dbReference type="EMBL" id="CAD2080006.1"/>
    </source>
</evidence>
<sequence>MIEDNSIDVVISNCVLNLVSTNEKEQLFNEIYRVLKKNGKAVISDIVSNVEVPQEMREDEDLWSGCYSGAIEEREFIKAFENVGFYGIQIDKREETWTTINNIDFRSMTVTAYKGKEGSCTDKGQSVIYKGPFKHIEDDDNHIYQRGERVYVCEKTFNLLKKEPYLHCFDFIDENEGQISNDNDDCAPTCNC</sequence>
<dbReference type="EMBL" id="CAJEWE010000011">
    <property type="protein sequence ID" value="CAD2080006.1"/>
    <property type="molecule type" value="Genomic_DNA"/>
</dbReference>
<dbReference type="AlphaFoldDB" id="A0A6V7RNG2"/>
<dbReference type="Proteomes" id="UP000521032">
    <property type="component" value="Unassembled WGS sequence"/>
</dbReference>
<keyword evidence="11" id="KW-1185">Reference proteome</keyword>
<keyword evidence="1" id="KW-0808">Transferase</keyword>
<feature type="domain" description="Methyltransferase" evidence="9">
    <location>
        <begin position="3"/>
        <end position="82"/>
    </location>
</feature>
<dbReference type="Gene3D" id="3.40.5.100">
    <property type="match status" value="1"/>
</dbReference>
<evidence type="ECO:0000313" key="11">
    <source>
        <dbReference type="Proteomes" id="UP000521032"/>
    </source>
</evidence>
<name>A0A6V7RNG2_9BACL</name>
<evidence type="ECO:0000256" key="5">
    <source>
        <dbReference type="ARBA" id="ARBA00034545"/>
    </source>
</evidence>
<reference evidence="10 11" key="1">
    <citation type="submission" date="2020-07" db="EMBL/GenBank/DDBJ databases">
        <authorList>
            <person name="Criscuolo A."/>
        </authorList>
    </citation>
    <scope>NUCLEOTIDE SEQUENCE [LARGE SCALE GENOMIC DNA]</scope>
    <source>
        <strain evidence="11">CIP 111030</strain>
    </source>
</reference>
<evidence type="ECO:0000259" key="9">
    <source>
        <dbReference type="Pfam" id="PF13847"/>
    </source>
</evidence>
<evidence type="ECO:0000256" key="3">
    <source>
        <dbReference type="ARBA" id="ARBA00034487"/>
    </source>
</evidence>
<evidence type="ECO:0000256" key="8">
    <source>
        <dbReference type="ARBA" id="ARBA00048428"/>
    </source>
</evidence>
<organism evidence="10 11">
    <name type="scientific">Phocicoccus schoeneichii</name>
    <dbReference type="NCBI Taxonomy" id="1812261"/>
    <lineage>
        <taxon>Bacteria</taxon>
        <taxon>Bacillati</taxon>
        <taxon>Bacillota</taxon>
        <taxon>Bacilli</taxon>
        <taxon>Bacillales</taxon>
        <taxon>Salinicoccaceae</taxon>
        <taxon>Phocicoccus</taxon>
    </lineage>
</organism>
<comment type="similarity">
    <text evidence="3">Belongs to the methyltransferase superfamily. Arsenite methyltransferase family.</text>
</comment>
<evidence type="ECO:0000256" key="2">
    <source>
        <dbReference type="ARBA" id="ARBA00022691"/>
    </source>
</evidence>
<keyword evidence="2" id="KW-0949">S-adenosyl-L-methionine</keyword>
<dbReference type="InterPro" id="IPR026669">
    <property type="entry name" value="Arsenite_MeTrfase-like"/>
</dbReference>
<dbReference type="Gene3D" id="3.40.50.150">
    <property type="entry name" value="Vaccinia Virus protein VP39"/>
    <property type="match status" value="1"/>
</dbReference>
<dbReference type="GO" id="GO:0030791">
    <property type="term" value="F:arsenite methyltransferase activity"/>
    <property type="evidence" value="ECO:0007669"/>
    <property type="project" value="UniProtKB-EC"/>
</dbReference>
<comment type="caution">
    <text evidence="10">The sequence shown here is derived from an EMBL/GenBank/DDBJ whole genome shotgun (WGS) entry which is preliminary data.</text>
</comment>
<dbReference type="EC" id="2.1.1.137" evidence="4"/>
<dbReference type="PANTHER" id="PTHR43675">
    <property type="entry name" value="ARSENITE METHYLTRANSFERASE"/>
    <property type="match status" value="1"/>
</dbReference>
<evidence type="ECO:0000256" key="7">
    <source>
        <dbReference type="ARBA" id="ARBA00047943"/>
    </source>
</evidence>
<comment type="catalytic activity">
    <reaction evidence="8">
        <text>arsenic triglutathione + 3 [thioredoxin]-dithiol + 3 S-adenosyl-L-methionine = trimethylarsine + 3 [thioredoxin]-disulfide + 3 glutathione + 3 S-adenosyl-L-homocysteine + 3 H(+)</text>
        <dbReference type="Rhea" id="RHEA:69432"/>
        <dbReference type="Rhea" id="RHEA-COMP:10698"/>
        <dbReference type="Rhea" id="RHEA-COMP:10700"/>
        <dbReference type="ChEBI" id="CHEBI:15378"/>
        <dbReference type="ChEBI" id="CHEBI:27130"/>
        <dbReference type="ChEBI" id="CHEBI:29950"/>
        <dbReference type="ChEBI" id="CHEBI:50058"/>
        <dbReference type="ChEBI" id="CHEBI:57856"/>
        <dbReference type="ChEBI" id="CHEBI:57925"/>
        <dbReference type="ChEBI" id="CHEBI:59789"/>
        <dbReference type="ChEBI" id="CHEBI:183640"/>
        <dbReference type="EC" id="2.1.1.137"/>
    </reaction>
</comment>
<evidence type="ECO:0000256" key="1">
    <source>
        <dbReference type="ARBA" id="ARBA00022679"/>
    </source>
</evidence>
<dbReference type="InterPro" id="IPR025714">
    <property type="entry name" value="Methyltranfer_dom"/>
</dbReference>
<accession>A0A6V7RNG2</accession>
<proteinExistence type="inferred from homology"/>
<evidence type="ECO:0000256" key="4">
    <source>
        <dbReference type="ARBA" id="ARBA00034521"/>
    </source>
</evidence>
<comment type="catalytic activity">
    <reaction evidence="6">
        <text>arsenic triglutathione + [thioredoxin]-dithiol + S-adenosyl-L-methionine + 2 H2O = methylarsonous acid + [thioredoxin]-disulfide + 3 glutathione + S-adenosyl-L-homocysteine + H(+)</text>
        <dbReference type="Rhea" id="RHEA:69460"/>
        <dbReference type="Rhea" id="RHEA-COMP:10698"/>
        <dbReference type="Rhea" id="RHEA-COMP:10700"/>
        <dbReference type="ChEBI" id="CHEBI:15377"/>
        <dbReference type="ChEBI" id="CHEBI:15378"/>
        <dbReference type="ChEBI" id="CHEBI:17826"/>
        <dbReference type="ChEBI" id="CHEBI:29950"/>
        <dbReference type="ChEBI" id="CHEBI:50058"/>
        <dbReference type="ChEBI" id="CHEBI:57856"/>
        <dbReference type="ChEBI" id="CHEBI:57925"/>
        <dbReference type="ChEBI" id="CHEBI:59789"/>
        <dbReference type="ChEBI" id="CHEBI:183640"/>
        <dbReference type="EC" id="2.1.1.137"/>
    </reaction>
</comment>
<dbReference type="RefSeq" id="WP_229713926.1">
    <property type="nucleotide sequence ID" value="NZ_BMDB01000004.1"/>
</dbReference>
<protein>
    <recommendedName>
        <fullName evidence="5">Arsenite methyltransferase</fullName>
        <ecNumber evidence="4">2.1.1.137</ecNumber>
    </recommendedName>
</protein>
<dbReference type="PANTHER" id="PTHR43675:SF8">
    <property type="entry name" value="ARSENITE METHYLTRANSFERASE"/>
    <property type="match status" value="1"/>
</dbReference>
<dbReference type="InterPro" id="IPR029063">
    <property type="entry name" value="SAM-dependent_MTases_sf"/>
</dbReference>
<comment type="catalytic activity">
    <reaction evidence="7">
        <text>arsenic triglutathione + 2 [thioredoxin]-dithiol + 2 S-adenosyl-L-methionine + H2O = dimethylarsinous acid + 2 [thioredoxin]-disulfide + 3 glutathione + 2 S-adenosyl-L-homocysteine + 2 H(+)</text>
        <dbReference type="Rhea" id="RHEA:69464"/>
        <dbReference type="Rhea" id="RHEA-COMP:10698"/>
        <dbReference type="Rhea" id="RHEA-COMP:10700"/>
        <dbReference type="ChEBI" id="CHEBI:15377"/>
        <dbReference type="ChEBI" id="CHEBI:15378"/>
        <dbReference type="ChEBI" id="CHEBI:23808"/>
        <dbReference type="ChEBI" id="CHEBI:29950"/>
        <dbReference type="ChEBI" id="CHEBI:50058"/>
        <dbReference type="ChEBI" id="CHEBI:57856"/>
        <dbReference type="ChEBI" id="CHEBI:57925"/>
        <dbReference type="ChEBI" id="CHEBI:59789"/>
        <dbReference type="ChEBI" id="CHEBI:183640"/>
        <dbReference type="EC" id="2.1.1.137"/>
    </reaction>
</comment>
<evidence type="ECO:0000256" key="6">
    <source>
        <dbReference type="ARBA" id="ARBA00047941"/>
    </source>
</evidence>
<dbReference type="CDD" id="cd02440">
    <property type="entry name" value="AdoMet_MTases"/>
    <property type="match status" value="1"/>
</dbReference>
<gene>
    <name evidence="10" type="ORF">JEOSCH030_01769</name>
</gene>
<dbReference type="SUPFAM" id="SSF53335">
    <property type="entry name" value="S-adenosyl-L-methionine-dependent methyltransferases"/>
    <property type="match status" value="1"/>
</dbReference>